<dbReference type="InterPro" id="IPR028896">
    <property type="entry name" value="GcvT/YgfZ/DmdA"/>
</dbReference>
<reference evidence="10 11" key="1">
    <citation type="journal article" date="2020" name="Syst. Appl. Microbiol.">
        <title>Alienimonas chondri sp. nov., a novel planctomycete isolated from the biofilm of the red alga Chondrus crispus.</title>
        <authorList>
            <person name="Vitorino I."/>
            <person name="Albuquerque L."/>
            <person name="Wiegand S."/>
            <person name="Kallscheuer N."/>
            <person name="da Costa M.S."/>
            <person name="Lobo-da-Cunha A."/>
            <person name="Jogler C."/>
            <person name="Lage O.M."/>
        </authorList>
    </citation>
    <scope>NUCLEOTIDE SEQUENCE [LARGE SCALE GENOMIC DNA]</scope>
    <source>
        <strain evidence="10 11">LzC2</strain>
    </source>
</reference>
<dbReference type="SUPFAM" id="SSF103025">
    <property type="entry name" value="Folate-binding domain"/>
    <property type="match status" value="1"/>
</dbReference>
<keyword evidence="4 7" id="KW-0808">Transferase</keyword>
<dbReference type="Gene3D" id="3.30.70.1400">
    <property type="entry name" value="Aminomethyltransferase beta-barrel domains"/>
    <property type="match status" value="1"/>
</dbReference>
<dbReference type="InterPro" id="IPR027266">
    <property type="entry name" value="TrmE/GcvT-like"/>
</dbReference>
<gene>
    <name evidence="7 10" type="primary">gcvT</name>
    <name evidence="10" type="ORF">LzC2_00790</name>
</gene>
<evidence type="ECO:0000256" key="6">
    <source>
        <dbReference type="ARBA" id="ARBA00047665"/>
    </source>
</evidence>
<comment type="function">
    <text evidence="7">The glycine cleavage system catalyzes the degradation of glycine.</text>
</comment>
<evidence type="ECO:0000256" key="1">
    <source>
        <dbReference type="ARBA" id="ARBA00008609"/>
    </source>
</evidence>
<evidence type="ECO:0000256" key="3">
    <source>
        <dbReference type="ARBA" id="ARBA00022576"/>
    </source>
</evidence>
<dbReference type="PANTHER" id="PTHR43757:SF2">
    <property type="entry name" value="AMINOMETHYLTRANSFERASE, MITOCHONDRIAL"/>
    <property type="match status" value="1"/>
</dbReference>
<name>A0ABX1V9R7_9PLAN</name>
<evidence type="ECO:0000313" key="11">
    <source>
        <dbReference type="Proteomes" id="UP000609651"/>
    </source>
</evidence>
<organism evidence="10 11">
    <name type="scientific">Alienimonas chondri</name>
    <dbReference type="NCBI Taxonomy" id="2681879"/>
    <lineage>
        <taxon>Bacteria</taxon>
        <taxon>Pseudomonadati</taxon>
        <taxon>Planctomycetota</taxon>
        <taxon>Planctomycetia</taxon>
        <taxon>Planctomycetales</taxon>
        <taxon>Planctomycetaceae</taxon>
        <taxon>Alienimonas</taxon>
    </lineage>
</organism>
<dbReference type="InterPro" id="IPR022903">
    <property type="entry name" value="GcvT_bac"/>
</dbReference>
<dbReference type="GO" id="GO:0004047">
    <property type="term" value="F:aminomethyltransferase activity"/>
    <property type="evidence" value="ECO:0007669"/>
    <property type="project" value="UniProtKB-EC"/>
</dbReference>
<comment type="caution">
    <text evidence="10">The sequence shown here is derived from an EMBL/GenBank/DDBJ whole genome shotgun (WGS) entry which is preliminary data.</text>
</comment>
<dbReference type="Gene3D" id="4.10.1250.10">
    <property type="entry name" value="Aminomethyltransferase fragment"/>
    <property type="match status" value="1"/>
</dbReference>
<dbReference type="NCBIfam" id="TIGR00528">
    <property type="entry name" value="gcvT"/>
    <property type="match status" value="1"/>
</dbReference>
<accession>A0ABX1V9R7</accession>
<evidence type="ECO:0000256" key="4">
    <source>
        <dbReference type="ARBA" id="ARBA00022679"/>
    </source>
</evidence>
<dbReference type="SUPFAM" id="SSF101790">
    <property type="entry name" value="Aminomethyltransferase beta-barrel domain"/>
    <property type="match status" value="1"/>
</dbReference>
<dbReference type="Gene3D" id="2.40.30.110">
    <property type="entry name" value="Aminomethyltransferase beta-barrel domains"/>
    <property type="match status" value="1"/>
</dbReference>
<feature type="domain" description="GCVT N-terminal" evidence="8">
    <location>
        <begin position="8"/>
        <end position="268"/>
    </location>
</feature>
<dbReference type="InterPro" id="IPR013977">
    <property type="entry name" value="GcvT_C"/>
</dbReference>
<proteinExistence type="inferred from homology"/>
<dbReference type="InterPro" id="IPR029043">
    <property type="entry name" value="GcvT/YgfZ_C"/>
</dbReference>
<evidence type="ECO:0000256" key="7">
    <source>
        <dbReference type="HAMAP-Rule" id="MF_00259"/>
    </source>
</evidence>
<keyword evidence="11" id="KW-1185">Reference proteome</keyword>
<protein>
    <recommendedName>
        <fullName evidence="2 7">Aminomethyltransferase</fullName>
        <ecNumber evidence="2 7">2.1.2.10</ecNumber>
    </recommendedName>
    <alternativeName>
        <fullName evidence="5 7">Glycine cleavage system T protein</fullName>
    </alternativeName>
</protein>
<dbReference type="InterPro" id="IPR006223">
    <property type="entry name" value="GcvT"/>
</dbReference>
<dbReference type="EMBL" id="WTPX01000002">
    <property type="protein sequence ID" value="NNJ24032.1"/>
    <property type="molecule type" value="Genomic_DNA"/>
</dbReference>
<comment type="subunit">
    <text evidence="7">The glycine cleavage system is composed of four proteins: P, T, L and H.</text>
</comment>
<comment type="catalytic activity">
    <reaction evidence="6 7">
        <text>N(6)-[(R)-S(8)-aminomethyldihydrolipoyl]-L-lysyl-[protein] + (6S)-5,6,7,8-tetrahydrofolate = N(6)-[(R)-dihydrolipoyl]-L-lysyl-[protein] + (6R)-5,10-methylene-5,6,7,8-tetrahydrofolate + NH4(+)</text>
        <dbReference type="Rhea" id="RHEA:16945"/>
        <dbReference type="Rhea" id="RHEA-COMP:10475"/>
        <dbReference type="Rhea" id="RHEA-COMP:10492"/>
        <dbReference type="ChEBI" id="CHEBI:15636"/>
        <dbReference type="ChEBI" id="CHEBI:28938"/>
        <dbReference type="ChEBI" id="CHEBI:57453"/>
        <dbReference type="ChEBI" id="CHEBI:83100"/>
        <dbReference type="ChEBI" id="CHEBI:83143"/>
        <dbReference type="EC" id="2.1.2.10"/>
    </reaction>
</comment>
<evidence type="ECO:0000313" key="10">
    <source>
        <dbReference type="EMBL" id="NNJ24032.1"/>
    </source>
</evidence>
<dbReference type="Proteomes" id="UP000609651">
    <property type="component" value="Unassembled WGS sequence"/>
</dbReference>
<evidence type="ECO:0000259" key="9">
    <source>
        <dbReference type="Pfam" id="PF08669"/>
    </source>
</evidence>
<dbReference type="EC" id="2.1.2.10" evidence="2 7"/>
<evidence type="ECO:0000256" key="2">
    <source>
        <dbReference type="ARBA" id="ARBA00012616"/>
    </source>
</evidence>
<dbReference type="Pfam" id="PF01571">
    <property type="entry name" value="GCV_T"/>
    <property type="match status" value="1"/>
</dbReference>
<evidence type="ECO:0000256" key="5">
    <source>
        <dbReference type="ARBA" id="ARBA00031395"/>
    </source>
</evidence>
<sequence length="374" mass="40327">MDLKPTPLHAAHLAAGGHMVDFAGYDMPVRYGTIVTEHAAVRTAAGLFDISHMGRVRFSGPDAERFLDRLLTNRVPTEPGRVKYGLLCREDGGIIDDVLTTKLADDWLMVVNASNRPACLTWFEEQAEGFNVTIDDRTDSTAMIAVQGPNAGEIVSHVVHMPLLETLGYYRASPAVWERPGESPVEIIVSRTGYTGEDGFELIVPAESATEMWRELREVGEPHGLVPCGLGCRDTLRLEAGMPLYGHELSVVTDPLTAGLDFAVALKKDDFLGRGAIAAVKDAGPKRVRVGFEMRGKRVAREGAAVVRDGDAVGEVTSGTHSPTLGKAIGMAYVPPDLAAEGAELEIDVRGRTEPAVVVSLPFYKRQAMSAKLP</sequence>
<dbReference type="NCBIfam" id="NF001567">
    <property type="entry name" value="PRK00389.1"/>
    <property type="match status" value="1"/>
</dbReference>
<comment type="similarity">
    <text evidence="1 7">Belongs to the GcvT family.</text>
</comment>
<keyword evidence="3 7" id="KW-0032">Aminotransferase</keyword>
<feature type="domain" description="Aminomethyltransferase C-terminal" evidence="9">
    <location>
        <begin position="287"/>
        <end position="365"/>
    </location>
</feature>
<dbReference type="HAMAP" id="MF_00259">
    <property type="entry name" value="GcvT"/>
    <property type="match status" value="1"/>
</dbReference>
<dbReference type="Gene3D" id="3.30.1360.120">
    <property type="entry name" value="Probable tRNA modification gtpase trme, domain 1"/>
    <property type="match status" value="1"/>
</dbReference>
<dbReference type="PIRSF" id="PIRSF006487">
    <property type="entry name" value="GcvT"/>
    <property type="match status" value="1"/>
</dbReference>
<dbReference type="InterPro" id="IPR006222">
    <property type="entry name" value="GCVT_N"/>
</dbReference>
<dbReference type="Pfam" id="PF08669">
    <property type="entry name" value="GCV_T_C"/>
    <property type="match status" value="1"/>
</dbReference>
<evidence type="ECO:0000259" key="8">
    <source>
        <dbReference type="Pfam" id="PF01571"/>
    </source>
</evidence>
<dbReference type="PANTHER" id="PTHR43757">
    <property type="entry name" value="AMINOMETHYLTRANSFERASE"/>
    <property type="match status" value="1"/>
</dbReference>